<evidence type="ECO:0000313" key="2">
    <source>
        <dbReference type="Proteomes" id="UP000070457"/>
    </source>
</evidence>
<proteinExistence type="predicted"/>
<organism evidence="1 2">
    <name type="scientific">candidate division WS6 bacterium OLB20</name>
    <dbReference type="NCBI Taxonomy" id="1617426"/>
    <lineage>
        <taxon>Bacteria</taxon>
        <taxon>Candidatus Dojkabacteria</taxon>
    </lineage>
</organism>
<dbReference type="EMBL" id="JYNZ01000002">
    <property type="protein sequence ID" value="KXK27459.1"/>
    <property type="molecule type" value="Genomic_DNA"/>
</dbReference>
<gene>
    <name evidence="1" type="ORF">TR69_WS6001000336</name>
</gene>
<name>A0A136M0M6_9BACT</name>
<dbReference type="Proteomes" id="UP000070457">
    <property type="component" value="Unassembled WGS sequence"/>
</dbReference>
<comment type="caution">
    <text evidence="1">The sequence shown here is derived from an EMBL/GenBank/DDBJ whole genome shotgun (WGS) entry which is preliminary data.</text>
</comment>
<accession>A0A136M0M6</accession>
<dbReference type="AlphaFoldDB" id="A0A136M0M6"/>
<sequence length="81" mass="9094">MNVGLEAFSISQSVFLEKVGQDLSFGVRIKGSRDTGKDVVRVWTDTQSWQFSLMGLIDDEQVITVERVEIQSFGSSVQYMS</sequence>
<reference evidence="1 2" key="1">
    <citation type="submission" date="2015-02" db="EMBL/GenBank/DDBJ databases">
        <title>Improved understanding of the partial-nitritation anammox process through 23 genomes representing the majority of the microbial community.</title>
        <authorList>
            <person name="Speth D.R."/>
            <person name="In T Zandt M."/>
            <person name="Guerrero Cruz S."/>
            <person name="Jetten M.S."/>
            <person name="Dutilh B.E."/>
        </authorList>
    </citation>
    <scope>NUCLEOTIDE SEQUENCE [LARGE SCALE GENOMIC DNA]</scope>
    <source>
        <strain evidence="1">OLB20</strain>
    </source>
</reference>
<protein>
    <submittedName>
        <fullName evidence="1">Uncharacterized protein</fullName>
    </submittedName>
</protein>
<dbReference type="STRING" id="1617426.TR69_WS6001000336"/>
<evidence type="ECO:0000313" key="1">
    <source>
        <dbReference type="EMBL" id="KXK27459.1"/>
    </source>
</evidence>